<dbReference type="RefSeq" id="WP_376867023.1">
    <property type="nucleotide sequence ID" value="NZ_JBHRYB010000013.1"/>
</dbReference>
<name>A0ABV7VUD3_9GAMM</name>
<organism evidence="1 2">
    <name type="scientific">Bacterioplanoides pacificum</name>
    <dbReference type="NCBI Taxonomy" id="1171596"/>
    <lineage>
        <taxon>Bacteria</taxon>
        <taxon>Pseudomonadati</taxon>
        <taxon>Pseudomonadota</taxon>
        <taxon>Gammaproteobacteria</taxon>
        <taxon>Oceanospirillales</taxon>
        <taxon>Oceanospirillaceae</taxon>
        <taxon>Bacterioplanoides</taxon>
    </lineage>
</organism>
<comment type="caution">
    <text evidence="1">The sequence shown here is derived from an EMBL/GenBank/DDBJ whole genome shotgun (WGS) entry which is preliminary data.</text>
</comment>
<dbReference type="Proteomes" id="UP001595722">
    <property type="component" value="Unassembled WGS sequence"/>
</dbReference>
<dbReference type="Pfam" id="PF13692">
    <property type="entry name" value="Glyco_trans_1_4"/>
    <property type="match status" value="1"/>
</dbReference>
<protein>
    <submittedName>
        <fullName evidence="1">Glycosyltransferase</fullName>
    </submittedName>
</protein>
<proteinExistence type="predicted"/>
<accession>A0ABV7VUD3</accession>
<dbReference type="SUPFAM" id="SSF53756">
    <property type="entry name" value="UDP-Glycosyltransferase/glycogen phosphorylase"/>
    <property type="match status" value="1"/>
</dbReference>
<evidence type="ECO:0000313" key="2">
    <source>
        <dbReference type="Proteomes" id="UP001595722"/>
    </source>
</evidence>
<evidence type="ECO:0000313" key="1">
    <source>
        <dbReference type="EMBL" id="MFC3680920.1"/>
    </source>
</evidence>
<gene>
    <name evidence="1" type="ORF">ACFOMG_12495</name>
</gene>
<dbReference type="EMBL" id="JBHRYB010000013">
    <property type="protein sequence ID" value="MFC3680920.1"/>
    <property type="molecule type" value="Genomic_DNA"/>
</dbReference>
<reference evidence="2" key="1">
    <citation type="journal article" date="2019" name="Int. J. Syst. Evol. Microbiol.">
        <title>The Global Catalogue of Microorganisms (GCM) 10K type strain sequencing project: providing services to taxonomists for standard genome sequencing and annotation.</title>
        <authorList>
            <consortium name="The Broad Institute Genomics Platform"/>
            <consortium name="The Broad Institute Genome Sequencing Center for Infectious Disease"/>
            <person name="Wu L."/>
            <person name="Ma J."/>
        </authorList>
    </citation>
    <scope>NUCLEOTIDE SEQUENCE [LARGE SCALE GENOMIC DNA]</scope>
    <source>
        <strain evidence="2">KCTC 42424</strain>
    </source>
</reference>
<keyword evidence="2" id="KW-1185">Reference proteome</keyword>
<dbReference type="Gene3D" id="3.40.50.2000">
    <property type="entry name" value="Glycogen Phosphorylase B"/>
    <property type="match status" value="1"/>
</dbReference>
<sequence length="411" mass="46804">MLQLLKAFQQQGYAVVYASPAEESDHAVDLSQLNIRAERIELNNASFDTFIAQLNPQVVMFDRFMMEEQFSWRVEQHCPQAVRVLDSEDLHFLRHARHAALKAGITANQMPADEYLYSELAKREIAAILRCDITLTISEFEMTLLQRRFQIPADILHYCPFMLERGQADFELPEFSQRQHFVSIGNFRHEPNWDAVRYLKETLWPLIRRQLPAAQLHVYGAYPPKKATQLHNDKQGFLLKGWADDALRVVADARVLLAPLRFGAGLKGKLIDAALCHTPALTTTIGAEGLYRDSDDARQRAGYAAAGVNLADAALVADDPAEYARLAVELYQQQPQWQRASQAAAQVIDCRFSYARHQARLSDKLAQVSAQLQQHRLQNFYGSMLRHHSLKSSQYMSQWIEAKNRLKDIGG</sequence>